<accession>A0A323TQQ6</accession>
<organism evidence="5 6">
    <name type="scientific">Salipaludibacillus keqinensis</name>
    <dbReference type="NCBI Taxonomy" id="2045207"/>
    <lineage>
        <taxon>Bacteria</taxon>
        <taxon>Bacillati</taxon>
        <taxon>Bacillota</taxon>
        <taxon>Bacilli</taxon>
        <taxon>Bacillales</taxon>
        <taxon>Bacillaceae</taxon>
    </lineage>
</organism>
<dbReference type="InterPro" id="IPR000524">
    <property type="entry name" value="Tscrpt_reg_HTH_GntR"/>
</dbReference>
<protein>
    <submittedName>
        <fullName evidence="5">GntR family transcriptional regulator</fullName>
    </submittedName>
</protein>
<name>A0A323TQQ6_9BACI</name>
<dbReference type="PANTHER" id="PTHR43537">
    <property type="entry name" value="TRANSCRIPTIONAL REGULATOR, GNTR FAMILY"/>
    <property type="match status" value="1"/>
</dbReference>
<evidence type="ECO:0000313" key="5">
    <source>
        <dbReference type="EMBL" id="PYZ94833.1"/>
    </source>
</evidence>
<keyword evidence="2" id="KW-0238">DNA-binding</keyword>
<evidence type="ECO:0000259" key="4">
    <source>
        <dbReference type="PROSITE" id="PS50949"/>
    </source>
</evidence>
<gene>
    <name evidence="5" type="ORF">CR194_04715</name>
</gene>
<dbReference type="InterPro" id="IPR036390">
    <property type="entry name" value="WH_DNA-bd_sf"/>
</dbReference>
<comment type="caution">
    <text evidence="5">The sequence shown here is derived from an EMBL/GenBank/DDBJ whole genome shotgun (WGS) entry which is preliminary data.</text>
</comment>
<sequence>MKPKIMNKSKYAYDLLRSRILDGTYSPGQRIILDQFAKEVGSSHIPVREAMRRLESDQLIEYKSNVGAVVLSIDEKVYKETLQLLAVLEGYATASSASHMKEKDIHKLIEINDEMNECLLKYDFNTFSDLNKKFHFAIYSHCPNTLLISNIEQLWERLDTVRNTNFSFFPMRAPHSIKEHIEIIELLKHQASIIDLETTARQHKLNTLSAFENRN</sequence>
<proteinExistence type="predicted"/>
<dbReference type="SUPFAM" id="SSF46785">
    <property type="entry name" value="Winged helix' DNA-binding domain"/>
    <property type="match status" value="1"/>
</dbReference>
<keyword evidence="3" id="KW-0804">Transcription</keyword>
<dbReference type="OrthoDB" id="114741at2"/>
<dbReference type="SMART" id="SM00345">
    <property type="entry name" value="HTH_GNTR"/>
    <property type="match status" value="1"/>
</dbReference>
<dbReference type="EMBL" id="PDOD01000001">
    <property type="protein sequence ID" value="PYZ94833.1"/>
    <property type="molecule type" value="Genomic_DNA"/>
</dbReference>
<dbReference type="PROSITE" id="PS50949">
    <property type="entry name" value="HTH_GNTR"/>
    <property type="match status" value="1"/>
</dbReference>
<evidence type="ECO:0000256" key="3">
    <source>
        <dbReference type="ARBA" id="ARBA00023163"/>
    </source>
</evidence>
<dbReference type="CDD" id="cd07377">
    <property type="entry name" value="WHTH_GntR"/>
    <property type="match status" value="1"/>
</dbReference>
<dbReference type="Gene3D" id="1.10.10.10">
    <property type="entry name" value="Winged helix-like DNA-binding domain superfamily/Winged helix DNA-binding domain"/>
    <property type="match status" value="1"/>
</dbReference>
<dbReference type="Pfam" id="PF00392">
    <property type="entry name" value="GntR"/>
    <property type="match status" value="1"/>
</dbReference>
<dbReference type="SMART" id="SM00895">
    <property type="entry name" value="FCD"/>
    <property type="match status" value="1"/>
</dbReference>
<dbReference type="PANTHER" id="PTHR43537:SF24">
    <property type="entry name" value="GLUCONATE OPERON TRANSCRIPTIONAL REPRESSOR"/>
    <property type="match status" value="1"/>
</dbReference>
<dbReference type="GO" id="GO:0003677">
    <property type="term" value="F:DNA binding"/>
    <property type="evidence" value="ECO:0007669"/>
    <property type="project" value="UniProtKB-KW"/>
</dbReference>
<reference evidence="5 6" key="1">
    <citation type="submission" date="2017-10" db="EMBL/GenBank/DDBJ databases">
        <title>Bacillus sp. nov., a halophilic bacterium isolated from a Keqin Lake.</title>
        <authorList>
            <person name="Wang H."/>
        </authorList>
    </citation>
    <scope>NUCLEOTIDE SEQUENCE [LARGE SCALE GENOMIC DNA]</scope>
    <source>
        <strain evidence="5 6">KQ-12</strain>
    </source>
</reference>
<dbReference type="Gene3D" id="1.20.120.530">
    <property type="entry name" value="GntR ligand-binding domain-like"/>
    <property type="match status" value="1"/>
</dbReference>
<dbReference type="Pfam" id="PF07729">
    <property type="entry name" value="FCD"/>
    <property type="match status" value="1"/>
</dbReference>
<dbReference type="InterPro" id="IPR008920">
    <property type="entry name" value="TF_FadR/GntR_C"/>
</dbReference>
<dbReference type="SUPFAM" id="SSF48008">
    <property type="entry name" value="GntR ligand-binding domain-like"/>
    <property type="match status" value="1"/>
</dbReference>
<dbReference type="AlphaFoldDB" id="A0A323TQQ6"/>
<dbReference type="InterPro" id="IPR036388">
    <property type="entry name" value="WH-like_DNA-bd_sf"/>
</dbReference>
<keyword evidence="1" id="KW-0805">Transcription regulation</keyword>
<evidence type="ECO:0000256" key="1">
    <source>
        <dbReference type="ARBA" id="ARBA00023015"/>
    </source>
</evidence>
<evidence type="ECO:0000313" key="6">
    <source>
        <dbReference type="Proteomes" id="UP000248214"/>
    </source>
</evidence>
<dbReference type="Proteomes" id="UP000248214">
    <property type="component" value="Unassembled WGS sequence"/>
</dbReference>
<dbReference type="GO" id="GO:0003700">
    <property type="term" value="F:DNA-binding transcription factor activity"/>
    <property type="evidence" value="ECO:0007669"/>
    <property type="project" value="InterPro"/>
</dbReference>
<evidence type="ECO:0000256" key="2">
    <source>
        <dbReference type="ARBA" id="ARBA00023125"/>
    </source>
</evidence>
<feature type="domain" description="HTH gntR-type" evidence="4">
    <location>
        <begin position="6"/>
        <end position="73"/>
    </location>
</feature>
<keyword evidence="6" id="KW-1185">Reference proteome</keyword>
<dbReference type="InterPro" id="IPR011711">
    <property type="entry name" value="GntR_C"/>
</dbReference>